<proteinExistence type="predicted"/>
<dbReference type="Proteomes" id="UP001604277">
    <property type="component" value="Unassembled WGS sequence"/>
</dbReference>
<evidence type="ECO:0000313" key="2">
    <source>
        <dbReference type="EMBL" id="KAL2501481.1"/>
    </source>
</evidence>
<reference evidence="3" key="2">
    <citation type="submission" date="2024-07" db="EMBL/GenBank/DDBJ databases">
        <title>Two chromosome-level genome assemblies of Korean endemic species Abeliophyllum distichum and Forsythia ovata (Oleaceae).</title>
        <authorList>
            <person name="Jang H."/>
        </authorList>
    </citation>
    <scope>NUCLEOTIDE SEQUENCE [LARGE SCALE GENOMIC DNA]</scope>
</reference>
<name>A0ABD1SLW9_9LAMI</name>
<dbReference type="EMBL" id="JBFOLJ010000010">
    <property type="protein sequence ID" value="KAL2501481.1"/>
    <property type="molecule type" value="Genomic_DNA"/>
</dbReference>
<dbReference type="EMBL" id="JBFOLJ010000010">
    <property type="protein sequence ID" value="KAL2501464.1"/>
    <property type="molecule type" value="Genomic_DNA"/>
</dbReference>
<sequence>MAASPSSIKIPLPSSDCQNFLTVVRVFQEGERRKCPLLLLSVTKIVRGTHGVASRVNKTDVKTFATTSGVNETAAAGMSTVRGTGGCGGIFSLSSISYLEHRYLGEMKTGHD</sequence>
<accession>A0ABD1SLW9</accession>
<dbReference type="AlphaFoldDB" id="A0ABD1SLW9"/>
<organism evidence="2 3">
    <name type="scientific">Forsythia ovata</name>
    <dbReference type="NCBI Taxonomy" id="205694"/>
    <lineage>
        <taxon>Eukaryota</taxon>
        <taxon>Viridiplantae</taxon>
        <taxon>Streptophyta</taxon>
        <taxon>Embryophyta</taxon>
        <taxon>Tracheophyta</taxon>
        <taxon>Spermatophyta</taxon>
        <taxon>Magnoliopsida</taxon>
        <taxon>eudicotyledons</taxon>
        <taxon>Gunneridae</taxon>
        <taxon>Pentapetalae</taxon>
        <taxon>asterids</taxon>
        <taxon>lamiids</taxon>
        <taxon>Lamiales</taxon>
        <taxon>Oleaceae</taxon>
        <taxon>Forsythieae</taxon>
        <taxon>Forsythia</taxon>
    </lineage>
</organism>
<evidence type="ECO:0000313" key="1">
    <source>
        <dbReference type="EMBL" id="KAL2501464.1"/>
    </source>
</evidence>
<keyword evidence="3" id="KW-1185">Reference proteome</keyword>
<gene>
    <name evidence="1" type="ORF">Fot_35312</name>
    <name evidence="2" type="ORF">Fot_35329</name>
</gene>
<evidence type="ECO:0000313" key="3">
    <source>
        <dbReference type="Proteomes" id="UP001604277"/>
    </source>
</evidence>
<comment type="caution">
    <text evidence="2">The sequence shown here is derived from an EMBL/GenBank/DDBJ whole genome shotgun (WGS) entry which is preliminary data.</text>
</comment>
<protein>
    <submittedName>
        <fullName evidence="2">Uncharacterized protein</fullName>
    </submittedName>
</protein>
<reference evidence="2" key="1">
    <citation type="submission" date="2024-07" db="EMBL/GenBank/DDBJ databases">
        <title>Two chromosome-level genome assemblies of Korean endemic species Abeliophyllum distichum and Forsythia ovata (Oleaceae).</title>
        <authorList>
            <person name="Mun J.H."/>
        </authorList>
    </citation>
    <scope>NUCLEOTIDE SEQUENCE</scope>
    <source>
        <strain evidence="2">KNKB202402200001</strain>
        <tissue evidence="2">Leaf</tissue>
    </source>
</reference>